<dbReference type="InterPro" id="IPR052905">
    <property type="entry name" value="LD-transpeptidase_YkuD-like"/>
</dbReference>
<evidence type="ECO:0000256" key="4">
    <source>
        <dbReference type="ARBA" id="ARBA00022960"/>
    </source>
</evidence>
<dbReference type="Pfam" id="PF01471">
    <property type="entry name" value="PG_binding_1"/>
    <property type="match status" value="1"/>
</dbReference>
<dbReference type="PROSITE" id="PS52029">
    <property type="entry name" value="LD_TPASE"/>
    <property type="match status" value="1"/>
</dbReference>
<dbReference type="InterPro" id="IPR005490">
    <property type="entry name" value="LD_TPept_cat_dom"/>
</dbReference>
<dbReference type="InterPro" id="IPR036365">
    <property type="entry name" value="PGBD-like_sf"/>
</dbReference>
<dbReference type="GO" id="GO:0009252">
    <property type="term" value="P:peptidoglycan biosynthetic process"/>
    <property type="evidence" value="ECO:0007669"/>
    <property type="project" value="UniProtKB-UniPathway"/>
</dbReference>
<evidence type="ECO:0000313" key="10">
    <source>
        <dbReference type="Proteomes" id="UP000322726"/>
    </source>
</evidence>
<dbReference type="PANTHER" id="PTHR41533">
    <property type="entry name" value="L,D-TRANSPEPTIDASE HI_1667-RELATED"/>
    <property type="match status" value="1"/>
</dbReference>
<dbReference type="GO" id="GO:0004180">
    <property type="term" value="F:carboxypeptidase activity"/>
    <property type="evidence" value="ECO:0007669"/>
    <property type="project" value="UniProtKB-ARBA"/>
</dbReference>
<name>A0A5C2HC09_9BACT</name>
<evidence type="ECO:0000256" key="7">
    <source>
        <dbReference type="PROSITE-ProRule" id="PRU01373"/>
    </source>
</evidence>
<reference evidence="9" key="2">
    <citation type="submission" date="2019-09" db="EMBL/GenBank/DDBJ databases">
        <title>Taxonomic note: a critical rebuttal of the proposed division of the genus Arcobacter into six genera, emended descriptions of Arcobacter anaerophilus and the genus Arcobacter, and an assessment of genus-level boundaries for Epsilonproteobacteria using in silico genomic comparator tools.</title>
        <authorList>
            <person name="On S.L.W."/>
            <person name="Miller W.G."/>
            <person name="Biggs P."/>
            <person name="Cornelius A."/>
            <person name="Vandamme P."/>
        </authorList>
    </citation>
    <scope>NUCLEOTIDE SEQUENCE [LARGE SCALE GENOMIC DNA]</scope>
    <source>
        <strain evidence="9">LMG 26638</strain>
    </source>
</reference>
<dbReference type="GO" id="GO:0071555">
    <property type="term" value="P:cell wall organization"/>
    <property type="evidence" value="ECO:0007669"/>
    <property type="project" value="UniProtKB-UniRule"/>
</dbReference>
<dbReference type="OrthoDB" id="9778545at2"/>
<keyword evidence="6 7" id="KW-0961">Cell wall biogenesis/degradation</keyword>
<keyword evidence="3" id="KW-0808">Transferase</keyword>
<dbReference type="Pfam" id="PF03734">
    <property type="entry name" value="YkuD"/>
    <property type="match status" value="1"/>
</dbReference>
<protein>
    <submittedName>
        <fullName evidence="9">Murein L,D-transpeptidase, YcbB/YkuD family</fullName>
    </submittedName>
</protein>
<dbReference type="SUPFAM" id="SSF47090">
    <property type="entry name" value="PGBD-like"/>
    <property type="match status" value="1"/>
</dbReference>
<feature type="domain" description="L,D-TPase catalytic" evidence="8">
    <location>
        <begin position="382"/>
        <end position="583"/>
    </location>
</feature>
<dbReference type="InterPro" id="IPR002477">
    <property type="entry name" value="Peptidoglycan-bd-like"/>
</dbReference>
<feature type="active site" description="Proton donor/acceptor" evidence="7">
    <location>
        <position position="541"/>
    </location>
</feature>
<dbReference type="PANTHER" id="PTHR41533:SF1">
    <property type="entry name" value="L,D-TRANSPEPTIDASE YCBB-RELATED"/>
    <property type="match status" value="1"/>
</dbReference>
<dbReference type="EMBL" id="CP035928">
    <property type="protein sequence ID" value="QEP34334.1"/>
    <property type="molecule type" value="Genomic_DNA"/>
</dbReference>
<evidence type="ECO:0000313" key="9">
    <source>
        <dbReference type="EMBL" id="QEP34334.1"/>
    </source>
</evidence>
<evidence type="ECO:0000256" key="1">
    <source>
        <dbReference type="ARBA" id="ARBA00004752"/>
    </source>
</evidence>
<comment type="similarity">
    <text evidence="2">Belongs to the YkuD family.</text>
</comment>
<dbReference type="SUPFAM" id="SSF141523">
    <property type="entry name" value="L,D-transpeptidase catalytic domain-like"/>
    <property type="match status" value="1"/>
</dbReference>
<dbReference type="CDD" id="cd16913">
    <property type="entry name" value="YkuD_like"/>
    <property type="match status" value="1"/>
</dbReference>
<dbReference type="Pfam" id="PF20142">
    <property type="entry name" value="Scaffold"/>
    <property type="match status" value="1"/>
</dbReference>
<dbReference type="Gene3D" id="2.40.440.10">
    <property type="entry name" value="L,D-transpeptidase catalytic domain-like"/>
    <property type="match status" value="1"/>
</dbReference>
<dbReference type="Gene3D" id="1.10.101.10">
    <property type="entry name" value="PGBD-like superfamily/PGBD"/>
    <property type="match status" value="1"/>
</dbReference>
<dbReference type="Proteomes" id="UP000322726">
    <property type="component" value="Chromosome"/>
</dbReference>
<proteinExistence type="inferred from homology"/>
<organism evidence="9 10">
    <name type="scientific">Malaciobacter pacificus</name>
    <dbReference type="NCBI Taxonomy" id="1080223"/>
    <lineage>
        <taxon>Bacteria</taxon>
        <taxon>Pseudomonadati</taxon>
        <taxon>Campylobacterota</taxon>
        <taxon>Epsilonproteobacteria</taxon>
        <taxon>Campylobacterales</taxon>
        <taxon>Arcobacteraceae</taxon>
        <taxon>Malaciobacter</taxon>
    </lineage>
</organism>
<evidence type="ECO:0000256" key="5">
    <source>
        <dbReference type="ARBA" id="ARBA00022984"/>
    </source>
</evidence>
<keyword evidence="5 7" id="KW-0573">Peptidoglycan synthesis</keyword>
<sequence length="638" mass="74583">MSKNKFIFSICLLTATNLFANLENNTTNETIINTVPTTSTNNLEIKEIEPTFEELISIDLKNELKLKQKLLFTTNKYLRTYYKQNNYLPFWFDEKGIKEISLTLLDSIKNDPVIEPHATKAFKLEKILDALSNIDKSPENYNKSMIQIDFMLTEIYDRYMRYLSKGTINWKKFQRRLNELKRKDILADWEKFNVKTDSKKLLIEAINKNDLNIAFSQVNFTYPNSDKLISEIDKLEEILENGDYVKTPNFKKSLRVGDKSETIKVLRKRLIQSNDLTSNCVQTIVADEIITNNIQTNETSSQIAQKEKLVSNELKQIDCETIFDEELKEAVISFQKNHGLTPDGVVGPNTRKFLNISAKNKIDQIRLNLERMRWLPRDLGEKFLLVNIPDYKLKMYDNGEVKLDMNVVVGEKKHPTPIFSNEMSYIVLNPYWKIPRRIAQKELIPKLVDNPNYVNEKGIRIHEGWDPNTLPLDANSINWQEYHAYLENKEAIKKDKNVEPIEVSEETLALPALRFIQTPSNNNPLGRMKFMFPNKYSVYMHDTNAKSLFRRTTRAFSHGCIRLAEPKELLKTISKYDSNINITKADEVLQESEKKDIGLKKRIPVHIVYLTSWVDENGKLQFRDDIYKYDRMQKDLIF</sequence>
<keyword evidence="10" id="KW-1185">Reference proteome</keyword>
<dbReference type="AlphaFoldDB" id="A0A5C2HC09"/>
<reference evidence="9" key="1">
    <citation type="submission" date="2019-09" db="EMBL/GenBank/DDBJ databases">
        <title>Complete genome sequencing of four Arcobacter species reveals a diverse suite of mobile elements.</title>
        <authorList>
            <person name="Miller W.G."/>
            <person name="Yee E."/>
            <person name="Bono J.L."/>
        </authorList>
    </citation>
    <scope>NUCLEOTIDE SEQUENCE [LARGE SCALE GENOMIC DNA]</scope>
    <source>
        <strain evidence="9">LMG 26638</strain>
    </source>
</reference>
<dbReference type="InterPro" id="IPR036366">
    <property type="entry name" value="PGBDSf"/>
</dbReference>
<evidence type="ECO:0000256" key="3">
    <source>
        <dbReference type="ARBA" id="ARBA00022679"/>
    </source>
</evidence>
<evidence type="ECO:0000256" key="6">
    <source>
        <dbReference type="ARBA" id="ARBA00023316"/>
    </source>
</evidence>
<dbReference type="InterPro" id="IPR038063">
    <property type="entry name" value="Transpep_catalytic_dom"/>
</dbReference>
<dbReference type="UniPathway" id="UPA00219"/>
<comment type="pathway">
    <text evidence="1 7">Cell wall biogenesis; peptidoglycan biosynthesis.</text>
</comment>
<feature type="active site" description="Nucleophile" evidence="7">
    <location>
        <position position="560"/>
    </location>
</feature>
<dbReference type="RefSeq" id="WP_130233275.1">
    <property type="nucleotide sequence ID" value="NZ_BMEF01000008.1"/>
</dbReference>
<dbReference type="InterPro" id="IPR045380">
    <property type="entry name" value="LD_TPept_scaffold_dom"/>
</dbReference>
<gene>
    <name evidence="9" type="ORF">APAC_1215</name>
</gene>
<evidence type="ECO:0000259" key="8">
    <source>
        <dbReference type="PROSITE" id="PS52029"/>
    </source>
</evidence>
<dbReference type="KEGG" id="apai:APAC_1215"/>
<evidence type="ECO:0000256" key="2">
    <source>
        <dbReference type="ARBA" id="ARBA00005992"/>
    </source>
</evidence>
<keyword evidence="4 7" id="KW-0133">Cell shape</keyword>
<dbReference type="GO" id="GO:0008360">
    <property type="term" value="P:regulation of cell shape"/>
    <property type="evidence" value="ECO:0007669"/>
    <property type="project" value="UniProtKB-UniRule"/>
</dbReference>
<accession>A0A5C2HC09</accession>
<dbReference type="GO" id="GO:0016740">
    <property type="term" value="F:transferase activity"/>
    <property type="evidence" value="ECO:0007669"/>
    <property type="project" value="UniProtKB-KW"/>
</dbReference>